<sequence>MITLLEVKKIVASPIVWILLLLFTAFNSYQIYMHAPMKDNMHLVNAIIDEHGTVMDEQGQANLKADYLEEMQAWNELSKKKQGQTYATMQDFFQAENYYSIMDNNVYSEKEMVYASNLAVKETYVLEAEEIVQRYHNINVEDLATNYIRLFRLSGEAAEVVKKHYHSFQPRFDELKQNDEYLSLFFNGKAYETHSFLFRSLFLSVMIEAALLIALVTSFIVNYEFDQRTALVTYSTKRGRQIVKNKLNAAIIASMTMVAFLLSSTLFTYFLVFDYSRLWHVPISSGFLTESNNMAFMSWWKLSFLQYVLLSCGLVFVTLFLVTLMIFVLSMWIRNSYVVFFLFFIIAGLFILLPGEIPRNSEWIIYAHYTPFSLMLGVKYWWMESGAFTTYKYYELVTVSVWFVLFATTSLFCIKRFYQQNLS</sequence>
<name>A0A7S8HEN9_9BACI</name>
<keyword evidence="1" id="KW-1133">Transmembrane helix</keyword>
<evidence type="ECO:0000256" key="1">
    <source>
        <dbReference type="SAM" id="Phobius"/>
    </source>
</evidence>
<feature type="transmembrane region" description="Helical" evidence="1">
    <location>
        <begin position="247"/>
        <end position="272"/>
    </location>
</feature>
<feature type="transmembrane region" description="Helical" evidence="1">
    <location>
        <begin position="304"/>
        <end position="329"/>
    </location>
</feature>
<feature type="transmembrane region" description="Helical" evidence="1">
    <location>
        <begin position="363"/>
        <end position="382"/>
    </location>
</feature>
<dbReference type="AlphaFoldDB" id="A0A7S8HEN9"/>
<keyword evidence="3" id="KW-1185">Reference proteome</keyword>
<accession>A0A7S8HEN9</accession>
<evidence type="ECO:0000313" key="3">
    <source>
        <dbReference type="Proteomes" id="UP000593626"/>
    </source>
</evidence>
<reference evidence="2 3" key="1">
    <citation type="submission" date="2019-07" db="EMBL/GenBank/DDBJ databases">
        <title>Genome sequence of 2 isolates from Red Sea Mangroves.</title>
        <authorList>
            <person name="Sefrji F."/>
            <person name="Michoud G."/>
            <person name="Merlino G."/>
            <person name="Daffonchio D."/>
        </authorList>
    </citation>
    <scope>NUCLEOTIDE SEQUENCE [LARGE SCALE GENOMIC DNA]</scope>
    <source>
        <strain evidence="2 3">R1DC41</strain>
    </source>
</reference>
<keyword evidence="1" id="KW-0812">Transmembrane</keyword>
<feature type="transmembrane region" description="Helical" evidence="1">
    <location>
        <begin position="394"/>
        <end position="418"/>
    </location>
</feature>
<protein>
    <submittedName>
        <fullName evidence="2">Uncharacterized protein</fullName>
    </submittedName>
</protein>
<keyword evidence="1" id="KW-0472">Membrane</keyword>
<dbReference type="RefSeq" id="WP_239673097.1">
    <property type="nucleotide sequence ID" value="NZ_CP049742.1"/>
</dbReference>
<feature type="transmembrane region" description="Helical" evidence="1">
    <location>
        <begin position="196"/>
        <end position="221"/>
    </location>
</feature>
<organism evidence="2 3">
    <name type="scientific">Mangrovibacillus cuniculi</name>
    <dbReference type="NCBI Taxonomy" id="2593652"/>
    <lineage>
        <taxon>Bacteria</taxon>
        <taxon>Bacillati</taxon>
        <taxon>Bacillota</taxon>
        <taxon>Bacilli</taxon>
        <taxon>Bacillales</taxon>
        <taxon>Bacillaceae</taxon>
        <taxon>Mangrovibacillus</taxon>
    </lineage>
</organism>
<evidence type="ECO:0000313" key="2">
    <source>
        <dbReference type="EMBL" id="QPC45590.1"/>
    </source>
</evidence>
<dbReference type="Proteomes" id="UP000593626">
    <property type="component" value="Chromosome"/>
</dbReference>
<feature type="transmembrane region" description="Helical" evidence="1">
    <location>
        <begin position="336"/>
        <end position="357"/>
    </location>
</feature>
<proteinExistence type="predicted"/>
<gene>
    <name evidence="2" type="ORF">G8O30_00660</name>
</gene>
<dbReference type="KEGG" id="mcui:G8O30_00660"/>
<dbReference type="EMBL" id="CP049742">
    <property type="protein sequence ID" value="QPC45590.1"/>
    <property type="molecule type" value="Genomic_DNA"/>
</dbReference>
<feature type="transmembrane region" description="Helical" evidence="1">
    <location>
        <begin position="12"/>
        <end position="32"/>
    </location>
</feature>